<keyword evidence="1" id="KW-0472">Membrane</keyword>
<name>A0A0N4X677_HAEPC</name>
<dbReference type="Gene3D" id="3.10.450.50">
    <property type="match status" value="1"/>
</dbReference>
<dbReference type="AlphaFoldDB" id="A0A0N4X677"/>
<dbReference type="Pfam" id="PF14534">
    <property type="entry name" value="DUF4440"/>
    <property type="match status" value="1"/>
</dbReference>
<accession>A0A0N4X677</accession>
<dbReference type="WBParaSite" id="HPLM_0001986901-mRNA-1">
    <property type="protein sequence ID" value="HPLM_0001986901-mRNA-1"/>
    <property type="gene ID" value="HPLM_0001986901"/>
</dbReference>
<dbReference type="SUPFAM" id="SSF54427">
    <property type="entry name" value="NTF2-like"/>
    <property type="match status" value="1"/>
</dbReference>
<dbReference type="InterPro" id="IPR032710">
    <property type="entry name" value="NTF2-like_dom_sf"/>
</dbReference>
<proteinExistence type="predicted"/>
<dbReference type="OMA" id="HEEYERV"/>
<reference evidence="3" key="1">
    <citation type="submission" date="2017-02" db="UniProtKB">
        <authorList>
            <consortium name="WormBaseParasite"/>
        </authorList>
    </citation>
    <scope>IDENTIFICATION</scope>
</reference>
<feature type="domain" description="DUF4440" evidence="2">
    <location>
        <begin position="58"/>
        <end position="165"/>
    </location>
</feature>
<evidence type="ECO:0000256" key="1">
    <source>
        <dbReference type="SAM" id="Phobius"/>
    </source>
</evidence>
<organism evidence="3">
    <name type="scientific">Haemonchus placei</name>
    <name type="common">Barber's pole worm</name>
    <dbReference type="NCBI Taxonomy" id="6290"/>
    <lineage>
        <taxon>Eukaryota</taxon>
        <taxon>Metazoa</taxon>
        <taxon>Ecdysozoa</taxon>
        <taxon>Nematoda</taxon>
        <taxon>Chromadorea</taxon>
        <taxon>Rhabditida</taxon>
        <taxon>Rhabditina</taxon>
        <taxon>Rhabditomorpha</taxon>
        <taxon>Strongyloidea</taxon>
        <taxon>Trichostrongylidae</taxon>
        <taxon>Haemonchus</taxon>
    </lineage>
</organism>
<sequence>LFYFFYKDIRNMLLADVVYKYGGRDRGSITVGMLFILSFLACFLAKTATEDIKAELAPLYQKFEDWCVNGTVDSAVDLYHSQGVMVNKGVNATYGRANITRKYNVMWQRLHSHTFKIHKGGSYQGTDNYKIAEFKFDLLRNPGKAKILTGKFTHIWKKEDGEWRIYHEEYERVMN</sequence>
<dbReference type="InterPro" id="IPR027843">
    <property type="entry name" value="DUF4440"/>
</dbReference>
<keyword evidence="1" id="KW-0812">Transmembrane</keyword>
<keyword evidence="1" id="KW-1133">Transmembrane helix</keyword>
<protein>
    <submittedName>
        <fullName evidence="3">DUF4440 domain-containing protein</fullName>
    </submittedName>
</protein>
<evidence type="ECO:0000313" key="3">
    <source>
        <dbReference type="WBParaSite" id="HPLM_0001986901-mRNA-1"/>
    </source>
</evidence>
<feature type="transmembrane region" description="Helical" evidence="1">
    <location>
        <begin position="27"/>
        <end position="45"/>
    </location>
</feature>
<evidence type="ECO:0000259" key="2">
    <source>
        <dbReference type="Pfam" id="PF14534"/>
    </source>
</evidence>